<dbReference type="Proteomes" id="UP000663829">
    <property type="component" value="Unassembled WGS sequence"/>
</dbReference>
<evidence type="ECO:0000313" key="3">
    <source>
        <dbReference type="EMBL" id="CAF3703990.1"/>
    </source>
</evidence>
<dbReference type="Proteomes" id="UP000681722">
    <property type="component" value="Unassembled WGS sequence"/>
</dbReference>
<proteinExistence type="predicted"/>
<sequence length="118" mass="13394">MHSKHSEHTFDIPTKDKSHDSDCSVEIDAYLGCWIDTKYGQKMTFFNLEPGQLVGITSSGAHVSAVVDGIHIRMSIEDQSGSMLEYKGILCAQQKKIVWQKRLNTFGCWRTTSPWIRC</sequence>
<evidence type="ECO:0000313" key="4">
    <source>
        <dbReference type="Proteomes" id="UP000663829"/>
    </source>
</evidence>
<name>A0A814BAJ0_9BILA</name>
<gene>
    <name evidence="2" type="ORF">GPM918_LOCUS9881</name>
    <name evidence="3" type="ORF">SRO942_LOCUS9882</name>
</gene>
<organism evidence="2 4">
    <name type="scientific">Didymodactylos carnosus</name>
    <dbReference type="NCBI Taxonomy" id="1234261"/>
    <lineage>
        <taxon>Eukaryota</taxon>
        <taxon>Metazoa</taxon>
        <taxon>Spiralia</taxon>
        <taxon>Gnathifera</taxon>
        <taxon>Rotifera</taxon>
        <taxon>Eurotatoria</taxon>
        <taxon>Bdelloidea</taxon>
        <taxon>Philodinida</taxon>
        <taxon>Philodinidae</taxon>
        <taxon>Didymodactylos</taxon>
    </lineage>
</organism>
<protein>
    <submittedName>
        <fullName evidence="2">Uncharacterized protein</fullName>
    </submittedName>
</protein>
<dbReference type="AlphaFoldDB" id="A0A814BAJ0"/>
<feature type="region of interest" description="Disordered" evidence="1">
    <location>
        <begin position="1"/>
        <end position="21"/>
    </location>
</feature>
<dbReference type="EMBL" id="CAJNOQ010001883">
    <property type="protein sequence ID" value="CAF0925266.1"/>
    <property type="molecule type" value="Genomic_DNA"/>
</dbReference>
<comment type="caution">
    <text evidence="2">The sequence shown here is derived from an EMBL/GenBank/DDBJ whole genome shotgun (WGS) entry which is preliminary data.</text>
</comment>
<reference evidence="2" key="1">
    <citation type="submission" date="2021-02" db="EMBL/GenBank/DDBJ databases">
        <authorList>
            <person name="Nowell W R."/>
        </authorList>
    </citation>
    <scope>NUCLEOTIDE SEQUENCE</scope>
</reference>
<dbReference type="EMBL" id="CAJOBC010001883">
    <property type="protein sequence ID" value="CAF3703990.1"/>
    <property type="molecule type" value="Genomic_DNA"/>
</dbReference>
<evidence type="ECO:0000313" key="2">
    <source>
        <dbReference type="EMBL" id="CAF0925266.1"/>
    </source>
</evidence>
<accession>A0A814BAJ0</accession>
<keyword evidence="4" id="KW-1185">Reference proteome</keyword>
<evidence type="ECO:0000256" key="1">
    <source>
        <dbReference type="SAM" id="MobiDB-lite"/>
    </source>
</evidence>